<dbReference type="PRINTS" id="PR00385">
    <property type="entry name" value="P450"/>
</dbReference>
<evidence type="ECO:0000256" key="2">
    <source>
        <dbReference type="ARBA" id="ARBA00010617"/>
    </source>
</evidence>
<dbReference type="GO" id="GO:0005506">
    <property type="term" value="F:iron ion binding"/>
    <property type="evidence" value="ECO:0007669"/>
    <property type="project" value="InterPro"/>
</dbReference>
<evidence type="ECO:0000313" key="11">
    <source>
        <dbReference type="Proteomes" id="UP001201262"/>
    </source>
</evidence>
<evidence type="ECO:0000313" key="10">
    <source>
        <dbReference type="EMBL" id="KAH8701508.1"/>
    </source>
</evidence>
<keyword evidence="6 8" id="KW-0408">Iron</keyword>
<keyword evidence="3 8" id="KW-0349">Heme</keyword>
<dbReference type="CDD" id="cd11041">
    <property type="entry name" value="CYP503A1-like"/>
    <property type="match status" value="1"/>
</dbReference>
<dbReference type="AlphaFoldDB" id="A0AAD4KXA1"/>
<dbReference type="PANTHER" id="PTHR46206">
    <property type="entry name" value="CYTOCHROME P450"/>
    <property type="match status" value="1"/>
</dbReference>
<dbReference type="InterPro" id="IPR036396">
    <property type="entry name" value="Cyt_P450_sf"/>
</dbReference>
<dbReference type="PRINTS" id="PR00465">
    <property type="entry name" value="EP450IV"/>
</dbReference>
<dbReference type="PROSITE" id="PS00086">
    <property type="entry name" value="CYTOCHROME_P450"/>
    <property type="match status" value="1"/>
</dbReference>
<dbReference type="Gene3D" id="1.10.630.10">
    <property type="entry name" value="Cytochrome P450"/>
    <property type="match status" value="1"/>
</dbReference>
<dbReference type="GO" id="GO:0020037">
    <property type="term" value="F:heme binding"/>
    <property type="evidence" value="ECO:0007669"/>
    <property type="project" value="InterPro"/>
</dbReference>
<dbReference type="Proteomes" id="UP001201262">
    <property type="component" value="Unassembled WGS sequence"/>
</dbReference>
<comment type="cofactor">
    <cofactor evidence="1 8">
        <name>heme</name>
        <dbReference type="ChEBI" id="CHEBI:30413"/>
    </cofactor>
</comment>
<gene>
    <name evidence="10" type="ORF">BGW36DRAFT_423822</name>
</gene>
<evidence type="ECO:0000256" key="1">
    <source>
        <dbReference type="ARBA" id="ARBA00001971"/>
    </source>
</evidence>
<evidence type="ECO:0000256" key="3">
    <source>
        <dbReference type="ARBA" id="ARBA00022617"/>
    </source>
</evidence>
<keyword evidence="7 9" id="KW-0503">Monooxygenase</keyword>
<evidence type="ECO:0000256" key="6">
    <source>
        <dbReference type="ARBA" id="ARBA00023004"/>
    </source>
</evidence>
<protein>
    <submittedName>
        <fullName evidence="10">Cytochrome P450</fullName>
    </submittedName>
</protein>
<evidence type="ECO:0000256" key="7">
    <source>
        <dbReference type="ARBA" id="ARBA00023033"/>
    </source>
</evidence>
<organism evidence="10 11">
    <name type="scientific">Talaromyces proteolyticus</name>
    <dbReference type="NCBI Taxonomy" id="1131652"/>
    <lineage>
        <taxon>Eukaryota</taxon>
        <taxon>Fungi</taxon>
        <taxon>Dikarya</taxon>
        <taxon>Ascomycota</taxon>
        <taxon>Pezizomycotina</taxon>
        <taxon>Eurotiomycetes</taxon>
        <taxon>Eurotiomycetidae</taxon>
        <taxon>Eurotiales</taxon>
        <taxon>Trichocomaceae</taxon>
        <taxon>Talaromyces</taxon>
        <taxon>Talaromyces sect. Bacilispori</taxon>
    </lineage>
</organism>
<dbReference type="PANTHER" id="PTHR46206:SF2">
    <property type="entry name" value="CYTOCHROME P450 MONOOXYGENASE AUSG-RELATED"/>
    <property type="match status" value="1"/>
</dbReference>
<dbReference type="EMBL" id="JAJTJA010000003">
    <property type="protein sequence ID" value="KAH8701508.1"/>
    <property type="molecule type" value="Genomic_DNA"/>
</dbReference>
<dbReference type="RefSeq" id="XP_046074884.1">
    <property type="nucleotide sequence ID" value="XM_046219881.1"/>
</dbReference>
<comment type="similarity">
    <text evidence="2 9">Belongs to the cytochrome P450 family.</text>
</comment>
<dbReference type="InterPro" id="IPR002403">
    <property type="entry name" value="Cyt_P450_E_grp-IV"/>
</dbReference>
<evidence type="ECO:0000256" key="4">
    <source>
        <dbReference type="ARBA" id="ARBA00022723"/>
    </source>
</evidence>
<dbReference type="GO" id="GO:0016705">
    <property type="term" value="F:oxidoreductase activity, acting on paired donors, with incorporation or reduction of molecular oxygen"/>
    <property type="evidence" value="ECO:0007669"/>
    <property type="project" value="InterPro"/>
</dbReference>
<dbReference type="GO" id="GO:0004497">
    <property type="term" value="F:monooxygenase activity"/>
    <property type="evidence" value="ECO:0007669"/>
    <property type="project" value="UniProtKB-KW"/>
</dbReference>
<feature type="binding site" description="axial binding residue" evidence="8">
    <location>
        <position position="475"/>
    </location>
    <ligand>
        <name>heme</name>
        <dbReference type="ChEBI" id="CHEBI:30413"/>
    </ligand>
    <ligandPart>
        <name>Fe</name>
        <dbReference type="ChEBI" id="CHEBI:18248"/>
    </ligandPart>
</feature>
<dbReference type="GeneID" id="70250168"/>
<keyword evidence="4 8" id="KW-0479">Metal-binding</keyword>
<evidence type="ECO:0000256" key="8">
    <source>
        <dbReference type="PIRSR" id="PIRSR602403-1"/>
    </source>
</evidence>
<keyword evidence="11" id="KW-1185">Reference proteome</keyword>
<dbReference type="InterPro" id="IPR017972">
    <property type="entry name" value="Cyt_P450_CS"/>
</dbReference>
<dbReference type="SUPFAM" id="SSF48264">
    <property type="entry name" value="Cytochrome P450"/>
    <property type="match status" value="1"/>
</dbReference>
<reference evidence="10" key="1">
    <citation type="submission" date="2021-12" db="EMBL/GenBank/DDBJ databases">
        <title>Convergent genome expansion in fungi linked to evolution of root-endophyte symbiosis.</title>
        <authorList>
            <consortium name="DOE Joint Genome Institute"/>
            <person name="Ke Y.-H."/>
            <person name="Bonito G."/>
            <person name="Liao H.-L."/>
            <person name="Looney B."/>
            <person name="Rojas-Flechas A."/>
            <person name="Nash J."/>
            <person name="Hameed K."/>
            <person name="Schadt C."/>
            <person name="Martin F."/>
            <person name="Crous P.W."/>
            <person name="Miettinen O."/>
            <person name="Magnuson J.K."/>
            <person name="Labbe J."/>
            <person name="Jacobson D."/>
            <person name="Doktycz M.J."/>
            <person name="Veneault-Fourrey C."/>
            <person name="Kuo A."/>
            <person name="Mondo S."/>
            <person name="Calhoun S."/>
            <person name="Riley R."/>
            <person name="Ohm R."/>
            <person name="LaButti K."/>
            <person name="Andreopoulos B."/>
            <person name="Pangilinan J."/>
            <person name="Nolan M."/>
            <person name="Tritt A."/>
            <person name="Clum A."/>
            <person name="Lipzen A."/>
            <person name="Daum C."/>
            <person name="Barry K."/>
            <person name="Grigoriev I.V."/>
            <person name="Vilgalys R."/>
        </authorList>
    </citation>
    <scope>NUCLEOTIDE SEQUENCE</scope>
    <source>
        <strain evidence="10">PMI_201</strain>
    </source>
</reference>
<dbReference type="InterPro" id="IPR001128">
    <property type="entry name" value="Cyt_P450"/>
</dbReference>
<evidence type="ECO:0000256" key="5">
    <source>
        <dbReference type="ARBA" id="ARBA00023002"/>
    </source>
</evidence>
<sequence>MATLISDLVEPLGQARGFVLATVILLTVFKIYRYSNSDSVYPDLPFVGRDEQTKTTWQLKLRWVKEAKHLIYDTLSKQNKPFQLMASTGPLIILPAHFMEEVRNDDRMTFAASLKKDFFSAYPGFEGFRPAAEDHVFTSSVRIGLTQSIGKVTELLSQEMAGILRVMWPVTDEWISTEFNQDALNIIARLSARVFQPEPLCHNQEWLDLTVRYTVDFFTAAFVLRMWPKVLRPLIHWFLPQTRRIRNQVAIATRLMEPELARRRKARKEAIISGKEPRSAVDALTWMATAAKEKADEYNYVWGQLNYSLGAIHTTSMTFVYVLYDLIEHPEYIPLIREEIAAVWKPGDILTKNTLYNLKIMDSFMKESQRLNPVTLSKMVSPICPHSGKLNSELVPLNRVAQQTVHLSDGTVIPKGAGLAIPVTALTDEKYHQDPLKFDGHRFYNLRQQPGNETKYQFVTTSNEHISFGHGKHACPGRFFASNEIKIALVQILTTYDLRFPPGKGRPRCLENGASLVPDPRGLIQYRRRQA</sequence>
<keyword evidence="5 9" id="KW-0560">Oxidoreductase</keyword>
<name>A0AAD4KXA1_9EURO</name>
<comment type="caution">
    <text evidence="10">The sequence shown here is derived from an EMBL/GenBank/DDBJ whole genome shotgun (WGS) entry which is preliminary data.</text>
</comment>
<accession>A0AAD4KXA1</accession>
<proteinExistence type="inferred from homology"/>
<evidence type="ECO:0000256" key="9">
    <source>
        <dbReference type="RuleBase" id="RU000461"/>
    </source>
</evidence>
<dbReference type="Pfam" id="PF00067">
    <property type="entry name" value="p450"/>
    <property type="match status" value="2"/>
</dbReference>